<dbReference type="AlphaFoldDB" id="A0A4Y9QN69"/>
<dbReference type="Pfam" id="PF12146">
    <property type="entry name" value="Hydrolase_4"/>
    <property type="match status" value="1"/>
</dbReference>
<proteinExistence type="predicted"/>
<dbReference type="Gene3D" id="3.30.300.20">
    <property type="match status" value="1"/>
</dbReference>
<accession>A0A4Y9QN69</accession>
<dbReference type="EMBL" id="SPSB01000005">
    <property type="protein sequence ID" value="TFV92363.1"/>
    <property type="molecule type" value="Genomic_DNA"/>
</dbReference>
<evidence type="ECO:0000259" key="1">
    <source>
        <dbReference type="Pfam" id="PF12146"/>
    </source>
</evidence>
<keyword evidence="3" id="KW-1185">Reference proteome</keyword>
<feature type="domain" description="Serine aminopeptidase S33" evidence="1">
    <location>
        <begin position="47"/>
        <end position="138"/>
    </location>
</feature>
<name>A0A4Y9QN69_9BACT</name>
<dbReference type="PANTHER" id="PTHR39624:SF2">
    <property type="entry name" value="OSMC-LIKE PROTEIN"/>
    <property type="match status" value="1"/>
</dbReference>
<dbReference type="RefSeq" id="WP_135076633.1">
    <property type="nucleotide sequence ID" value="NZ_SPSB01000005.1"/>
</dbReference>
<dbReference type="Pfam" id="PF02566">
    <property type="entry name" value="OsmC"/>
    <property type="match status" value="1"/>
</dbReference>
<organism evidence="2 3">
    <name type="scientific">Algoriphagus kandeliae</name>
    <dbReference type="NCBI Taxonomy" id="2562278"/>
    <lineage>
        <taxon>Bacteria</taxon>
        <taxon>Pseudomonadati</taxon>
        <taxon>Bacteroidota</taxon>
        <taxon>Cytophagia</taxon>
        <taxon>Cytophagales</taxon>
        <taxon>Cyclobacteriaceae</taxon>
        <taxon>Algoriphagus</taxon>
    </lineage>
</organism>
<dbReference type="InterPro" id="IPR003718">
    <property type="entry name" value="OsmC/Ohr_fam"/>
</dbReference>
<dbReference type="OrthoDB" id="9791538at2"/>
<dbReference type="SUPFAM" id="SSF82784">
    <property type="entry name" value="OsmC-like"/>
    <property type="match status" value="1"/>
</dbReference>
<gene>
    <name evidence="2" type="ORF">E4S40_16090</name>
</gene>
<dbReference type="GO" id="GO:0016787">
    <property type="term" value="F:hydrolase activity"/>
    <property type="evidence" value="ECO:0007669"/>
    <property type="project" value="UniProtKB-KW"/>
</dbReference>
<dbReference type="SUPFAM" id="SSF53474">
    <property type="entry name" value="alpha/beta-Hydrolases"/>
    <property type="match status" value="1"/>
</dbReference>
<dbReference type="InterPro" id="IPR036102">
    <property type="entry name" value="OsmC/Ohrsf"/>
</dbReference>
<dbReference type="InterPro" id="IPR029058">
    <property type="entry name" value="AB_hydrolase_fold"/>
</dbReference>
<protein>
    <submittedName>
        <fullName evidence="2">Alpha/beta fold hydrolase</fullName>
    </submittedName>
</protein>
<dbReference type="Gene3D" id="3.40.50.1820">
    <property type="entry name" value="alpha/beta hydrolase"/>
    <property type="match status" value="1"/>
</dbReference>
<sequence length="405" mass="44902">MDPKEIIFKNRNGINLKANLYHPLDSQPLFFAIFAHCFTCSKNFSAISTISRALSNEGIAVLSFDFTGIKSQEENGSGTEFSSNISDLIDAATYLERHFDGPKLLLGHSLGGTAVLHAAASIPSVSALVTISAPADPDHVKALSSNSEKNKFPKEKIPVSIGGKPFFVGNDFVKDLEKEPLKALLKGLKKSLLILHSPQDKAVEIANAQEIYESAFHPKSFVSLDGADHLISKESDAIYIGQLVASWSMRYVPLSPKKENETQGHPVMVRLSAGDGYTTEIKTPHHHLIGDEPIEVGGKNLGPTPYDFLMASLGSCTAMTLKMYSERKKWPLKEVTVYLNHERVHREDSEHSEKPESKVSQFTRRISLEGDLDFEQRQRLLEIANRCPVHRTLEDDILIKTELIN</sequence>
<keyword evidence="2" id="KW-0378">Hydrolase</keyword>
<reference evidence="2 3" key="1">
    <citation type="submission" date="2019-03" db="EMBL/GenBank/DDBJ databases">
        <title>Algoriphagus sp. nov, a new strain isolated from root system soil of mangrove plant Kandelia.</title>
        <authorList>
            <person name="Yin Q."/>
            <person name="Wang K."/>
            <person name="Song Z."/>
        </authorList>
    </citation>
    <scope>NUCLEOTIDE SEQUENCE [LARGE SCALE GENOMIC DNA]</scope>
    <source>
        <strain evidence="2 3">XY-J91</strain>
    </source>
</reference>
<dbReference type="InterPro" id="IPR015946">
    <property type="entry name" value="KH_dom-like_a/b"/>
</dbReference>
<dbReference type="InterPro" id="IPR022742">
    <property type="entry name" value="Hydrolase_4"/>
</dbReference>
<comment type="caution">
    <text evidence="2">The sequence shown here is derived from an EMBL/GenBank/DDBJ whole genome shotgun (WGS) entry which is preliminary data.</text>
</comment>
<dbReference type="PANTHER" id="PTHR39624">
    <property type="entry name" value="PROTEIN INVOLVED IN RIMO-MEDIATED BETA-METHYLTHIOLATION OF RIBOSOMAL PROTEIN S12 YCAO"/>
    <property type="match status" value="1"/>
</dbReference>
<dbReference type="Proteomes" id="UP000297647">
    <property type="component" value="Unassembled WGS sequence"/>
</dbReference>
<evidence type="ECO:0000313" key="2">
    <source>
        <dbReference type="EMBL" id="TFV92363.1"/>
    </source>
</evidence>
<evidence type="ECO:0000313" key="3">
    <source>
        <dbReference type="Proteomes" id="UP000297647"/>
    </source>
</evidence>